<dbReference type="AlphaFoldDB" id="E7GDS0"/>
<evidence type="ECO:0000313" key="2">
    <source>
        <dbReference type="EMBL" id="EFW03723.1"/>
    </source>
</evidence>
<reference evidence="2 3" key="1">
    <citation type="submission" date="2010-12" db="EMBL/GenBank/DDBJ databases">
        <title>The Genome Sequence of Coprobacillus sp. strain 29_1.</title>
        <authorList>
            <consortium name="The Broad Institute Genome Sequencing Platform"/>
            <person name="Earl A."/>
            <person name="Ward D."/>
            <person name="Feldgarden M."/>
            <person name="Gevers D."/>
            <person name="Daigneault M."/>
            <person name="Sibley C.D."/>
            <person name="White A."/>
            <person name="Strauss J."/>
            <person name="Allen-Vercoe E."/>
            <person name="Young S.K."/>
            <person name="Zeng Q."/>
            <person name="Gargeya S."/>
            <person name="Fitzgerald M."/>
            <person name="Haas B."/>
            <person name="Abouelleil A."/>
            <person name="Alvarado L."/>
            <person name="Arachchi H.M."/>
            <person name="Berlin A."/>
            <person name="Brown A."/>
            <person name="Chapman S.B."/>
            <person name="Chen Z."/>
            <person name="Dunbar C."/>
            <person name="Freedman E."/>
            <person name="Gearin G."/>
            <person name="Gellesch M."/>
            <person name="Goldberg J."/>
            <person name="Griggs A."/>
            <person name="Gujja S."/>
            <person name="Heilman E."/>
            <person name="Heiman D."/>
            <person name="Howarth C."/>
            <person name="Larson L."/>
            <person name="Lui A."/>
            <person name="MacDonald P.J.P."/>
            <person name="Mehta T."/>
            <person name="Montmayeur A."/>
            <person name="Murphy C."/>
            <person name="Neiman D."/>
            <person name="Pearson M."/>
            <person name="Priest M."/>
            <person name="Roberts A."/>
            <person name="Saif S."/>
            <person name="Shea T."/>
            <person name="Shenoy N."/>
            <person name="Sisk P."/>
            <person name="Stolte C."/>
            <person name="Sykes S."/>
            <person name="White J."/>
            <person name="Yandava C."/>
            <person name="Nusbaum C."/>
            <person name="Birren B."/>
        </authorList>
    </citation>
    <scope>NUCLEOTIDE SEQUENCE [LARGE SCALE GENOMIC DNA]</scope>
    <source>
        <strain evidence="2 3">29_1</strain>
    </source>
</reference>
<dbReference type="eggNOG" id="COG3773">
    <property type="taxonomic scope" value="Bacteria"/>
</dbReference>
<dbReference type="InterPro" id="IPR011105">
    <property type="entry name" value="Cell_wall_hydrolase_SleB"/>
</dbReference>
<dbReference type="STRING" id="100884.GCA_000269565_02633"/>
<keyword evidence="3" id="KW-1185">Reference proteome</keyword>
<gene>
    <name evidence="2" type="ORF">HMPREF9488_02913</name>
</gene>
<protein>
    <submittedName>
        <fullName evidence="2">Cell wall hydrolase</fullName>
    </submittedName>
</protein>
<keyword evidence="2" id="KW-0378">Hydrolase</keyword>
<dbReference type="HOGENOM" id="CLU_148732_0_0_9"/>
<accession>E7GDS0</accession>
<dbReference type="RefSeq" id="WP_008790000.1">
    <property type="nucleotide sequence ID" value="NZ_AKCB01000001.1"/>
</dbReference>
<feature type="domain" description="Cell wall hydrolase SleB" evidence="1">
    <location>
        <begin position="27"/>
        <end position="132"/>
    </location>
</feature>
<dbReference type="Gene3D" id="1.10.10.2520">
    <property type="entry name" value="Cell wall hydrolase SleB, domain 1"/>
    <property type="match status" value="1"/>
</dbReference>
<evidence type="ECO:0000259" key="1">
    <source>
        <dbReference type="Pfam" id="PF07486"/>
    </source>
</evidence>
<dbReference type="EMBL" id="ADKX01000043">
    <property type="protein sequence ID" value="EFW03723.1"/>
    <property type="molecule type" value="Genomic_DNA"/>
</dbReference>
<comment type="caution">
    <text evidence="2">The sequence shown here is derived from an EMBL/GenBank/DDBJ whole genome shotgun (WGS) entry which is preliminary data.</text>
</comment>
<dbReference type="Pfam" id="PF07486">
    <property type="entry name" value="Hydrolase_2"/>
    <property type="match status" value="1"/>
</dbReference>
<organism evidence="2 3">
    <name type="scientific">Coprobacillus cateniformis</name>
    <dbReference type="NCBI Taxonomy" id="100884"/>
    <lineage>
        <taxon>Bacteria</taxon>
        <taxon>Bacillati</taxon>
        <taxon>Bacillota</taxon>
        <taxon>Erysipelotrichia</taxon>
        <taxon>Erysipelotrichales</taxon>
        <taxon>Coprobacillaceae</taxon>
        <taxon>Coprobacillus</taxon>
    </lineage>
</organism>
<dbReference type="Proteomes" id="UP000003157">
    <property type="component" value="Unassembled WGS sequence"/>
</dbReference>
<dbReference type="OrthoDB" id="1642705at2"/>
<proteinExistence type="predicted"/>
<evidence type="ECO:0000313" key="3">
    <source>
        <dbReference type="Proteomes" id="UP000003157"/>
    </source>
</evidence>
<dbReference type="GO" id="GO:0016787">
    <property type="term" value="F:hydrolase activity"/>
    <property type="evidence" value="ECO:0007669"/>
    <property type="project" value="UniProtKB-KW"/>
</dbReference>
<dbReference type="GeneID" id="78230447"/>
<name>E7GDS0_9FIRM</name>
<sequence length="142" mass="15852">MNLSPRIAFNENDVELLARIMKAEALGEGDEGMLMVGNVIVNRVVANCDVFRDTRNISEVVYQKNAFSGVGQPLFNQPVNAKERELALRNIDGYRVEPAYSALWFKNPGSNTACPDQFYGQLTGRYKNHCFYAPGGKLNCDL</sequence>
<dbReference type="InterPro" id="IPR042047">
    <property type="entry name" value="SleB_dom1"/>
</dbReference>